<dbReference type="PANTHER" id="PTHR21666">
    <property type="entry name" value="PEPTIDASE-RELATED"/>
    <property type="match status" value="1"/>
</dbReference>
<dbReference type="PANTHER" id="PTHR21666:SF270">
    <property type="entry name" value="MUREIN HYDROLASE ACTIVATOR ENVC"/>
    <property type="match status" value="1"/>
</dbReference>
<evidence type="ECO:0000313" key="4">
    <source>
        <dbReference type="Proteomes" id="UP001597042"/>
    </source>
</evidence>
<comment type="caution">
    <text evidence="3">The sequence shown here is derived from an EMBL/GenBank/DDBJ whole genome shotgun (WGS) entry which is preliminary data.</text>
</comment>
<keyword evidence="4" id="KW-1185">Reference proteome</keyword>
<proteinExistence type="predicted"/>
<dbReference type="CDD" id="cd12797">
    <property type="entry name" value="M23_peptidase"/>
    <property type="match status" value="1"/>
</dbReference>
<name>A0ABW2ZQ06_9MICO</name>
<dbReference type="InterPro" id="IPR050570">
    <property type="entry name" value="Cell_wall_metabolism_enzyme"/>
</dbReference>
<dbReference type="SUPFAM" id="SSF51261">
    <property type="entry name" value="Duplicated hybrid motif"/>
    <property type="match status" value="1"/>
</dbReference>
<dbReference type="EMBL" id="JBHTIM010000001">
    <property type="protein sequence ID" value="MFD0780638.1"/>
    <property type="molecule type" value="Genomic_DNA"/>
</dbReference>
<feature type="domain" description="M23ase beta-sheet core" evidence="2">
    <location>
        <begin position="337"/>
        <end position="438"/>
    </location>
</feature>
<reference evidence="4" key="1">
    <citation type="journal article" date="2019" name="Int. J. Syst. Evol. Microbiol.">
        <title>The Global Catalogue of Microorganisms (GCM) 10K type strain sequencing project: providing services to taxonomists for standard genome sequencing and annotation.</title>
        <authorList>
            <consortium name="The Broad Institute Genomics Platform"/>
            <consortium name="The Broad Institute Genome Sequencing Center for Infectious Disease"/>
            <person name="Wu L."/>
            <person name="Ma J."/>
        </authorList>
    </citation>
    <scope>NUCLEOTIDE SEQUENCE [LARGE SCALE GENOMIC DNA]</scope>
    <source>
        <strain evidence="4">CCUG 50754</strain>
    </source>
</reference>
<evidence type="ECO:0000256" key="1">
    <source>
        <dbReference type="SAM" id="MobiDB-lite"/>
    </source>
</evidence>
<dbReference type="Pfam" id="PF01551">
    <property type="entry name" value="Peptidase_M23"/>
    <property type="match status" value="1"/>
</dbReference>
<protein>
    <submittedName>
        <fullName evidence="3">M23 family metallopeptidase</fullName>
        <ecNumber evidence="3">3.4.24.-</ecNumber>
    </submittedName>
</protein>
<feature type="region of interest" description="Disordered" evidence="1">
    <location>
        <begin position="1"/>
        <end position="31"/>
    </location>
</feature>
<evidence type="ECO:0000259" key="2">
    <source>
        <dbReference type="Pfam" id="PF01551"/>
    </source>
</evidence>
<gene>
    <name evidence="3" type="ORF">ACFQZV_04900</name>
</gene>
<evidence type="ECO:0000313" key="3">
    <source>
        <dbReference type="EMBL" id="MFD0780638.1"/>
    </source>
</evidence>
<dbReference type="InterPro" id="IPR011055">
    <property type="entry name" value="Dup_hybrid_motif"/>
</dbReference>
<feature type="region of interest" description="Disordered" evidence="1">
    <location>
        <begin position="157"/>
        <end position="196"/>
    </location>
</feature>
<dbReference type="EC" id="3.4.24.-" evidence="3"/>
<dbReference type="InterPro" id="IPR016047">
    <property type="entry name" value="M23ase_b-sheet_dom"/>
</dbReference>
<organism evidence="3 4">
    <name type="scientific">Microbacterium koreense</name>
    <dbReference type="NCBI Taxonomy" id="323761"/>
    <lineage>
        <taxon>Bacteria</taxon>
        <taxon>Bacillati</taxon>
        <taxon>Actinomycetota</taxon>
        <taxon>Actinomycetes</taxon>
        <taxon>Micrococcales</taxon>
        <taxon>Microbacteriaceae</taxon>
        <taxon>Microbacterium</taxon>
    </lineage>
</organism>
<keyword evidence="3" id="KW-0378">Hydrolase</keyword>
<accession>A0ABW2ZQ06</accession>
<sequence length="448" mass="46585">MQFDSTPTEPARSGRASTTPGSAPTDAAPLTRAEVRRRAAAALAAAAAAVEHNTVTGPVEAVVADVVPVDEAIPAPAPLTRRSARAARSVAAEPVLAPAEPFELLEPAVQDESGDELPAQHPDVLVEAPEAPDVPPTDFAPTHDEFVRAARAFSFTGETAVVPDDDTTEPAPARDEAPDDESRDLGEEVASHAVRRGRRARPGIPFQRVAATSFSLGVMGVIGLLTVGMTTPVEAVVASSAPEGTMSVLAPLDAGSDVEPVTEDEEIQAYVAPATTENADIEKTESYSTATMAELAYESGITNVSNFFVNDPNSAIQWPFAVGVPISYGFGMRSGAMHQGVDFTPGSGAPIQAIADGTVRVATNSGGAYGVHVIIDHEVDGQLVSSHYAHMIYDSIEVVPGQTVTAGTVLGLTGNTGRSFGAHLHFEILMNGTTPIDPIPWLRQYAGG</sequence>
<dbReference type="RefSeq" id="WP_378751238.1">
    <property type="nucleotide sequence ID" value="NZ_JBHSSV010000004.1"/>
</dbReference>
<dbReference type="Proteomes" id="UP001597042">
    <property type="component" value="Unassembled WGS sequence"/>
</dbReference>
<dbReference type="GO" id="GO:0016787">
    <property type="term" value="F:hydrolase activity"/>
    <property type="evidence" value="ECO:0007669"/>
    <property type="project" value="UniProtKB-KW"/>
</dbReference>
<dbReference type="Gene3D" id="2.70.70.10">
    <property type="entry name" value="Glucose Permease (Domain IIA)"/>
    <property type="match status" value="1"/>
</dbReference>